<evidence type="ECO:0000313" key="1">
    <source>
        <dbReference type="EMBL" id="KAJ9063407.1"/>
    </source>
</evidence>
<protein>
    <submittedName>
        <fullName evidence="1">Uncharacterized protein</fullName>
    </submittedName>
</protein>
<organism evidence="1 2">
    <name type="scientific">Entomophthora muscae</name>
    <dbReference type="NCBI Taxonomy" id="34485"/>
    <lineage>
        <taxon>Eukaryota</taxon>
        <taxon>Fungi</taxon>
        <taxon>Fungi incertae sedis</taxon>
        <taxon>Zoopagomycota</taxon>
        <taxon>Entomophthoromycotina</taxon>
        <taxon>Entomophthoromycetes</taxon>
        <taxon>Entomophthorales</taxon>
        <taxon>Entomophthoraceae</taxon>
        <taxon>Entomophthora</taxon>
    </lineage>
</organism>
<dbReference type="Proteomes" id="UP001165960">
    <property type="component" value="Unassembled WGS sequence"/>
</dbReference>
<reference evidence="1" key="1">
    <citation type="submission" date="2022-04" db="EMBL/GenBank/DDBJ databases">
        <title>Genome of the entomopathogenic fungus Entomophthora muscae.</title>
        <authorList>
            <person name="Elya C."/>
            <person name="Lovett B.R."/>
            <person name="Lee E."/>
            <person name="Macias A.M."/>
            <person name="Hajek A.E."/>
            <person name="De Bivort B.L."/>
            <person name="Kasson M.T."/>
            <person name="De Fine Licht H.H."/>
            <person name="Stajich J.E."/>
        </authorList>
    </citation>
    <scope>NUCLEOTIDE SEQUENCE</scope>
    <source>
        <strain evidence="1">Berkeley</strain>
    </source>
</reference>
<accession>A0ACC2SMR2</accession>
<name>A0ACC2SMR2_9FUNG</name>
<gene>
    <name evidence="1" type="ORF">DSO57_1000001</name>
</gene>
<sequence length="103" mass="11137">MLGFREASQYLSRASLDTSPQDFFWQALASPGLGMSWSLVPFECNTFPGVQMSTLAAMSTHTLMVEGSIHNAHGQAPRVCLPVRAQDTSDKLLASLALVPRNA</sequence>
<keyword evidence="2" id="KW-1185">Reference proteome</keyword>
<proteinExistence type="predicted"/>
<dbReference type="EMBL" id="QTSX02004971">
    <property type="protein sequence ID" value="KAJ9063407.1"/>
    <property type="molecule type" value="Genomic_DNA"/>
</dbReference>
<comment type="caution">
    <text evidence="1">The sequence shown here is derived from an EMBL/GenBank/DDBJ whole genome shotgun (WGS) entry which is preliminary data.</text>
</comment>
<evidence type="ECO:0000313" key="2">
    <source>
        <dbReference type="Proteomes" id="UP001165960"/>
    </source>
</evidence>